<gene>
    <name evidence="2" type="ORF">SAMN04489764_2458</name>
</gene>
<protein>
    <submittedName>
        <fullName evidence="2">ABC-2 type transport system permease protein</fullName>
    </submittedName>
</protein>
<keyword evidence="1" id="KW-0472">Membrane</keyword>
<dbReference type="EMBL" id="FNKK01000002">
    <property type="protein sequence ID" value="SDQ87536.1"/>
    <property type="molecule type" value="Genomic_DNA"/>
</dbReference>
<feature type="transmembrane region" description="Helical" evidence="1">
    <location>
        <begin position="473"/>
        <end position="494"/>
    </location>
</feature>
<feature type="transmembrane region" description="Helical" evidence="1">
    <location>
        <begin position="47"/>
        <end position="69"/>
    </location>
</feature>
<dbReference type="Proteomes" id="UP000217103">
    <property type="component" value="Unassembled WGS sequence"/>
</dbReference>
<keyword evidence="1" id="KW-0812">Transmembrane</keyword>
<feature type="transmembrane region" description="Helical" evidence="1">
    <location>
        <begin position="154"/>
        <end position="174"/>
    </location>
</feature>
<evidence type="ECO:0000313" key="2">
    <source>
        <dbReference type="EMBL" id="SDQ87536.1"/>
    </source>
</evidence>
<organism evidence="2 3">
    <name type="scientific">Thermostaphylospora chromogena</name>
    <dbReference type="NCBI Taxonomy" id="35622"/>
    <lineage>
        <taxon>Bacteria</taxon>
        <taxon>Bacillati</taxon>
        <taxon>Actinomycetota</taxon>
        <taxon>Actinomycetes</taxon>
        <taxon>Streptosporangiales</taxon>
        <taxon>Thermomonosporaceae</taxon>
        <taxon>Thermostaphylospora</taxon>
    </lineage>
</organism>
<feature type="transmembrane region" description="Helical" evidence="1">
    <location>
        <begin position="255"/>
        <end position="277"/>
    </location>
</feature>
<keyword evidence="1" id="KW-1133">Transmembrane helix</keyword>
<proteinExistence type="predicted"/>
<keyword evidence="3" id="KW-1185">Reference proteome</keyword>
<evidence type="ECO:0000256" key="1">
    <source>
        <dbReference type="SAM" id="Phobius"/>
    </source>
</evidence>
<feature type="transmembrane region" description="Helical" evidence="1">
    <location>
        <begin position="194"/>
        <end position="213"/>
    </location>
</feature>
<feature type="transmembrane region" description="Helical" evidence="1">
    <location>
        <begin position="399"/>
        <end position="421"/>
    </location>
</feature>
<dbReference type="RefSeq" id="WP_131815520.1">
    <property type="nucleotide sequence ID" value="NZ_FNKK01000002.1"/>
</dbReference>
<dbReference type="AlphaFoldDB" id="A0A1H1EH73"/>
<sequence>MAGLRAEVSRPPAQAAPLTLTQTALLFTRLKLRLVSGNLRGDLTAKIGFVFGLIGAVGVAGLGFLLMSLLRLAPRDIAVDLGIVAFTIVFVAWTVGPVFAFGQDETLDPARLALLPLRTDRLAVGLLAASLTGPWPAATLVVMAGGVVGLASGAGGAVLGVLAVAVSLALCVAFSRMVTTALSGVLRTRRGRDALMLGVVVFILLSQLPNLLINTGGVRDYRAVLSGIAAVLRWSPPGLAAHAIADGGVAAVAEIAALAALTLVCGLLWITALRAVLVKADASTQAAAVRGAGGGIGRLLPDGPLAAVVTKELKYARREPRGRIGWLSAIAVTAILSYTVNSDPGPGHPAQIIGPICIGGLLMSLNSANAFGVDGPSLWANAVVYGSPRQLRTDLAGRHLALCLIAVPLVLVAGIAVAILAGGPGLAVPAVLSGWGVLGVALGVGAVTSVIFPYTLPERMNAFSGAAPGQGGVAFMGSFGMMLATGVLLLPIVLPVLLGVTWVAYLAVPYGAAIAWGGRRLAANLGHARLPEVVAAVSRPS</sequence>
<evidence type="ECO:0000313" key="3">
    <source>
        <dbReference type="Proteomes" id="UP000217103"/>
    </source>
</evidence>
<accession>A0A1H1EH73</accession>
<feature type="transmembrane region" description="Helical" evidence="1">
    <location>
        <begin position="352"/>
        <end position="371"/>
    </location>
</feature>
<feature type="transmembrane region" description="Helical" evidence="1">
    <location>
        <begin position="324"/>
        <end position="340"/>
    </location>
</feature>
<dbReference type="OrthoDB" id="4334618at2"/>
<dbReference type="STRING" id="35622.SAMN04489764_2458"/>
<feature type="transmembrane region" description="Helical" evidence="1">
    <location>
        <begin position="427"/>
        <end position="452"/>
    </location>
</feature>
<feature type="transmembrane region" description="Helical" evidence="1">
    <location>
        <begin position="500"/>
        <end position="518"/>
    </location>
</feature>
<feature type="transmembrane region" description="Helical" evidence="1">
    <location>
        <begin position="122"/>
        <end position="148"/>
    </location>
</feature>
<feature type="transmembrane region" description="Helical" evidence="1">
    <location>
        <begin position="81"/>
        <end position="101"/>
    </location>
</feature>
<reference evidence="2 3" key="1">
    <citation type="submission" date="2016-10" db="EMBL/GenBank/DDBJ databases">
        <authorList>
            <person name="de Groot N.N."/>
        </authorList>
    </citation>
    <scope>NUCLEOTIDE SEQUENCE [LARGE SCALE GENOMIC DNA]</scope>
    <source>
        <strain evidence="2 3">DSM 43794</strain>
    </source>
</reference>
<name>A0A1H1EH73_9ACTN</name>